<accession>A0A0B7AES1</accession>
<protein>
    <submittedName>
        <fullName evidence="1">Uncharacterized protein</fullName>
    </submittedName>
</protein>
<reference evidence="1" key="1">
    <citation type="submission" date="2014-12" db="EMBL/GenBank/DDBJ databases">
        <title>Insight into the proteome of Arion vulgaris.</title>
        <authorList>
            <person name="Aradska J."/>
            <person name="Bulat T."/>
            <person name="Smidak R."/>
            <person name="Sarate P."/>
            <person name="Gangsoo J."/>
            <person name="Sialana F."/>
            <person name="Bilban M."/>
            <person name="Lubec G."/>
        </authorList>
    </citation>
    <scope>NUCLEOTIDE SEQUENCE</scope>
    <source>
        <tissue evidence="1">Skin</tissue>
    </source>
</reference>
<dbReference type="EMBL" id="HACG01032433">
    <property type="protein sequence ID" value="CEK79298.1"/>
    <property type="molecule type" value="Transcribed_RNA"/>
</dbReference>
<proteinExistence type="predicted"/>
<name>A0A0B7AES1_9EUPU</name>
<feature type="non-terminal residue" evidence="1">
    <location>
        <position position="1"/>
    </location>
</feature>
<sequence length="79" mass="8680">VVMLWVVSSVYFSPHHFSGLLHKNLCFCNGSYQGGSRNGHTKNPRCKETSDHGGCSVGYKYTEISEEHQTSQSSSSNAP</sequence>
<organism evidence="1">
    <name type="scientific">Arion vulgaris</name>
    <dbReference type="NCBI Taxonomy" id="1028688"/>
    <lineage>
        <taxon>Eukaryota</taxon>
        <taxon>Metazoa</taxon>
        <taxon>Spiralia</taxon>
        <taxon>Lophotrochozoa</taxon>
        <taxon>Mollusca</taxon>
        <taxon>Gastropoda</taxon>
        <taxon>Heterobranchia</taxon>
        <taxon>Euthyneura</taxon>
        <taxon>Panpulmonata</taxon>
        <taxon>Eupulmonata</taxon>
        <taxon>Stylommatophora</taxon>
        <taxon>Helicina</taxon>
        <taxon>Arionoidea</taxon>
        <taxon>Arionidae</taxon>
        <taxon>Arion</taxon>
    </lineage>
</organism>
<evidence type="ECO:0000313" key="1">
    <source>
        <dbReference type="EMBL" id="CEK79298.1"/>
    </source>
</evidence>
<feature type="non-terminal residue" evidence="1">
    <location>
        <position position="79"/>
    </location>
</feature>
<dbReference type="AlphaFoldDB" id="A0A0B7AES1"/>
<gene>
    <name evidence="1" type="primary">ORF114699</name>
</gene>